<dbReference type="VEuPathDB" id="FungiDB:CPAG_03422"/>
<reference evidence="2" key="2">
    <citation type="journal article" date="2009" name="Genome Res.">
        <title>Comparative genomic analyses of the human fungal pathogens Coccidioides and their relatives.</title>
        <authorList>
            <person name="Sharpton T.J."/>
            <person name="Stajich J.E."/>
            <person name="Rounsley S.D."/>
            <person name="Gardner M.J."/>
            <person name="Wortman J.R."/>
            <person name="Jordar V.S."/>
            <person name="Maiti R."/>
            <person name="Kodira C.D."/>
            <person name="Neafsey D.E."/>
            <person name="Zeng Q."/>
            <person name="Hung C.-Y."/>
            <person name="McMahan C."/>
            <person name="Muszewska A."/>
            <person name="Grynberg M."/>
            <person name="Mandel M.A."/>
            <person name="Kellner E.M."/>
            <person name="Barker B.M."/>
            <person name="Galgiani J.N."/>
            <person name="Orbach M.J."/>
            <person name="Kirkland T.N."/>
            <person name="Cole G.T."/>
            <person name="Henn M.R."/>
            <person name="Birren B.W."/>
            <person name="Taylor J.W."/>
        </authorList>
    </citation>
    <scope>NUCLEOTIDE SEQUENCE [LARGE SCALE GENOMIC DNA]</scope>
    <source>
        <strain evidence="2">RMSCC 3488</strain>
    </source>
</reference>
<organism evidence="1 2">
    <name type="scientific">Coccidioides posadasii RMSCC 3488</name>
    <dbReference type="NCBI Taxonomy" id="454284"/>
    <lineage>
        <taxon>Eukaryota</taxon>
        <taxon>Fungi</taxon>
        <taxon>Dikarya</taxon>
        <taxon>Ascomycota</taxon>
        <taxon>Pezizomycotina</taxon>
        <taxon>Eurotiomycetes</taxon>
        <taxon>Eurotiomycetidae</taxon>
        <taxon>Onygenales</taxon>
        <taxon>Onygenaceae</taxon>
        <taxon>Coccidioides</taxon>
    </lineage>
</organism>
<evidence type="ECO:0000313" key="1">
    <source>
        <dbReference type="EMBL" id="KMM67086.1"/>
    </source>
</evidence>
<gene>
    <name evidence="1" type="ORF">CPAG_03422</name>
</gene>
<reference evidence="2" key="3">
    <citation type="journal article" date="2010" name="Genome Res.">
        <title>Population genomic sequencing of Coccidioides fungi reveals recent hybridization and transposon control.</title>
        <authorList>
            <person name="Neafsey D.E."/>
            <person name="Barker B.M."/>
            <person name="Sharpton T.J."/>
            <person name="Stajich J.E."/>
            <person name="Park D.J."/>
            <person name="Whiston E."/>
            <person name="Hung C.-Y."/>
            <person name="McMahan C."/>
            <person name="White J."/>
            <person name="Sykes S."/>
            <person name="Heiman D."/>
            <person name="Young S."/>
            <person name="Zeng Q."/>
            <person name="Abouelleil A."/>
            <person name="Aftuck L."/>
            <person name="Bessette D."/>
            <person name="Brown A."/>
            <person name="FitzGerald M."/>
            <person name="Lui A."/>
            <person name="Macdonald J.P."/>
            <person name="Priest M."/>
            <person name="Orbach M.J."/>
            <person name="Galgiani J.N."/>
            <person name="Kirkland T.N."/>
            <person name="Cole G.T."/>
            <person name="Birren B.W."/>
            <person name="Henn M.R."/>
            <person name="Taylor J.W."/>
            <person name="Rounsley S.D."/>
        </authorList>
    </citation>
    <scope>NUCLEOTIDE SEQUENCE [LARGE SCALE GENOMIC DNA]</scope>
    <source>
        <strain evidence="2">RMSCC 3488</strain>
    </source>
</reference>
<evidence type="ECO:0000313" key="2">
    <source>
        <dbReference type="Proteomes" id="UP000054567"/>
    </source>
</evidence>
<accession>A0A0J6F2H0</accession>
<sequence length="106" mass="12561">MFVEDFEFCLYLARDSFWCRSMPRRYLVFLRIIYNPKVGLMTKSTQLSHPWNRNFRLWPIFIFPTLPSEPLPAHLPHPTVQDGPLSLPVHWQGISSRTPIPLARRL</sequence>
<reference evidence="1 2" key="1">
    <citation type="submission" date="2007-06" db="EMBL/GenBank/DDBJ databases">
        <title>The Genome Sequence of Coccidioides posadasii RMSCC_3488.</title>
        <authorList>
            <consortium name="Coccidioides Genome Resources Consortium"/>
            <consortium name="The Broad Institute Genome Sequencing Platform"/>
            <person name="Henn M.R."/>
            <person name="Sykes S."/>
            <person name="Young S."/>
            <person name="Jaffe D."/>
            <person name="Berlin A."/>
            <person name="Alvarez P."/>
            <person name="Butler J."/>
            <person name="Gnerre S."/>
            <person name="Grabherr M."/>
            <person name="Mauceli E."/>
            <person name="Brockman W."/>
            <person name="Kodira C."/>
            <person name="Alvarado L."/>
            <person name="Zeng Q."/>
            <person name="Crawford M."/>
            <person name="Antoine C."/>
            <person name="Devon K."/>
            <person name="Galgiani J."/>
            <person name="Orsborn K."/>
            <person name="Lewis M.L."/>
            <person name="Nusbaum C."/>
            <person name="Galagan J."/>
            <person name="Birren B."/>
        </authorList>
    </citation>
    <scope>NUCLEOTIDE SEQUENCE [LARGE SCALE GENOMIC DNA]</scope>
    <source>
        <strain evidence="1 2">RMSCC 3488</strain>
    </source>
</reference>
<name>A0A0J6F2H0_COCPO</name>
<dbReference type="EMBL" id="DS268110">
    <property type="protein sequence ID" value="KMM67086.1"/>
    <property type="molecule type" value="Genomic_DNA"/>
</dbReference>
<dbReference type="AlphaFoldDB" id="A0A0J6F2H0"/>
<protein>
    <submittedName>
        <fullName evidence="1">Uncharacterized protein</fullName>
    </submittedName>
</protein>
<proteinExistence type="predicted"/>
<dbReference type="Proteomes" id="UP000054567">
    <property type="component" value="Unassembled WGS sequence"/>
</dbReference>